<name>A0ABR0T3I1_9HYPO</name>
<dbReference type="SUPFAM" id="SSF54695">
    <property type="entry name" value="POZ domain"/>
    <property type="match status" value="1"/>
</dbReference>
<dbReference type="InterPro" id="IPR000210">
    <property type="entry name" value="BTB/POZ_dom"/>
</dbReference>
<proteinExistence type="predicted"/>
<comment type="caution">
    <text evidence="3">The sequence shown here is derived from an EMBL/GenBank/DDBJ whole genome shotgun (WGS) entry which is preliminary data.</text>
</comment>
<dbReference type="InterPro" id="IPR011333">
    <property type="entry name" value="SKP1/BTB/POZ_sf"/>
</dbReference>
<dbReference type="EMBL" id="JAVFKD010000001">
    <property type="protein sequence ID" value="KAK5999008.1"/>
    <property type="molecule type" value="Genomic_DNA"/>
</dbReference>
<evidence type="ECO:0000259" key="2">
    <source>
        <dbReference type="PROSITE" id="PS50097"/>
    </source>
</evidence>
<dbReference type="Proteomes" id="UP001338125">
    <property type="component" value="Unassembled WGS sequence"/>
</dbReference>
<dbReference type="SMART" id="SM00225">
    <property type="entry name" value="BTB"/>
    <property type="match status" value="1"/>
</dbReference>
<protein>
    <recommendedName>
        <fullName evidence="2">BTB domain-containing protein</fullName>
    </recommendedName>
</protein>
<accession>A0ABR0T3I1</accession>
<dbReference type="Pfam" id="PF00651">
    <property type="entry name" value="BTB"/>
    <property type="match status" value="1"/>
</dbReference>
<sequence>MGRMRRIQRMELVSSLEKLLADGRYSDCTIVCGDDNHRVHKAILCMRSSFFETAFRYMKEDEPQILDMQEDDPIAVRMMVNFLYSLDYTVPPEQHQTQEESVSENASKKKREKHPNLLQHARVYALAEKYDVRSLKFLAARKFRRECVQWFNHPQCAVAAREVYSTTPDHDRGLRDTVTVIIWCNRKLLNRKDIQTVMKESLLAFDIVISLYKNRKK</sequence>
<dbReference type="CDD" id="cd18186">
    <property type="entry name" value="BTB_POZ_ZBTB_KLHL-like"/>
    <property type="match status" value="1"/>
</dbReference>
<evidence type="ECO:0000313" key="3">
    <source>
        <dbReference type="EMBL" id="KAK5999008.1"/>
    </source>
</evidence>
<feature type="region of interest" description="Disordered" evidence="1">
    <location>
        <begin position="93"/>
        <end position="113"/>
    </location>
</feature>
<dbReference type="PANTHER" id="PTHR47843">
    <property type="entry name" value="BTB DOMAIN-CONTAINING PROTEIN-RELATED"/>
    <property type="match status" value="1"/>
</dbReference>
<dbReference type="Gene3D" id="3.30.710.10">
    <property type="entry name" value="Potassium Channel Kv1.1, Chain A"/>
    <property type="match status" value="1"/>
</dbReference>
<dbReference type="PROSITE" id="PS50097">
    <property type="entry name" value="BTB"/>
    <property type="match status" value="1"/>
</dbReference>
<reference evidence="3 4" key="1">
    <citation type="submission" date="2024-01" db="EMBL/GenBank/DDBJ databases">
        <title>Complete genome of Cladobotryum mycophilum ATHUM6906.</title>
        <authorList>
            <person name="Christinaki A.C."/>
            <person name="Myridakis A.I."/>
            <person name="Kouvelis V.N."/>
        </authorList>
    </citation>
    <scope>NUCLEOTIDE SEQUENCE [LARGE SCALE GENOMIC DNA]</scope>
    <source>
        <strain evidence="3 4">ATHUM6906</strain>
    </source>
</reference>
<feature type="domain" description="BTB" evidence="2">
    <location>
        <begin position="26"/>
        <end position="92"/>
    </location>
</feature>
<organism evidence="3 4">
    <name type="scientific">Cladobotryum mycophilum</name>
    <dbReference type="NCBI Taxonomy" id="491253"/>
    <lineage>
        <taxon>Eukaryota</taxon>
        <taxon>Fungi</taxon>
        <taxon>Dikarya</taxon>
        <taxon>Ascomycota</taxon>
        <taxon>Pezizomycotina</taxon>
        <taxon>Sordariomycetes</taxon>
        <taxon>Hypocreomycetidae</taxon>
        <taxon>Hypocreales</taxon>
        <taxon>Hypocreaceae</taxon>
        <taxon>Cladobotryum</taxon>
    </lineage>
</organism>
<evidence type="ECO:0000256" key="1">
    <source>
        <dbReference type="SAM" id="MobiDB-lite"/>
    </source>
</evidence>
<gene>
    <name evidence="3" type="ORF">PT974_01394</name>
</gene>
<evidence type="ECO:0000313" key="4">
    <source>
        <dbReference type="Proteomes" id="UP001338125"/>
    </source>
</evidence>
<keyword evidence="4" id="KW-1185">Reference proteome</keyword>
<dbReference type="PANTHER" id="PTHR47843:SF5">
    <property type="entry name" value="BTB_POZ DOMAIN PROTEIN"/>
    <property type="match status" value="1"/>
</dbReference>